<dbReference type="EMBL" id="JACGCM010000445">
    <property type="protein sequence ID" value="KAF6172017.1"/>
    <property type="molecule type" value="Genomic_DNA"/>
</dbReference>
<proteinExistence type="predicted"/>
<evidence type="ECO:0008006" key="3">
    <source>
        <dbReference type="Google" id="ProtNLM"/>
    </source>
</evidence>
<name>A0A7J7NXW4_9MAGN</name>
<dbReference type="OrthoDB" id="1938096at2759"/>
<evidence type="ECO:0000313" key="1">
    <source>
        <dbReference type="EMBL" id="KAF6172017.1"/>
    </source>
</evidence>
<dbReference type="AlphaFoldDB" id="A0A7J7NXW4"/>
<comment type="caution">
    <text evidence="1">The sequence shown here is derived from an EMBL/GenBank/DDBJ whole genome shotgun (WGS) entry which is preliminary data.</text>
</comment>
<protein>
    <recommendedName>
        <fullName evidence="3">RNase H type-1 domain-containing protein</fullName>
    </recommendedName>
</protein>
<accession>A0A7J7NXW4</accession>
<gene>
    <name evidence="1" type="ORF">GIB67_029435</name>
</gene>
<organism evidence="1 2">
    <name type="scientific">Kingdonia uniflora</name>
    <dbReference type="NCBI Taxonomy" id="39325"/>
    <lineage>
        <taxon>Eukaryota</taxon>
        <taxon>Viridiplantae</taxon>
        <taxon>Streptophyta</taxon>
        <taxon>Embryophyta</taxon>
        <taxon>Tracheophyta</taxon>
        <taxon>Spermatophyta</taxon>
        <taxon>Magnoliopsida</taxon>
        <taxon>Ranunculales</taxon>
        <taxon>Circaeasteraceae</taxon>
        <taxon>Kingdonia</taxon>
    </lineage>
</organism>
<dbReference type="Proteomes" id="UP000541444">
    <property type="component" value="Unassembled WGS sequence"/>
</dbReference>
<sequence>MGFVLNFTAQCKAINKAAELAASNGWLIALVESDSKSGVMAFNSDNIPWTLEAEWANAKRTMQQIRISATWRGANFSVDALSKRGAYLQDGFGEFRLGF</sequence>
<reference evidence="1 2" key="1">
    <citation type="journal article" date="2020" name="IScience">
        <title>Genome Sequencing of the Endangered Kingdonia uniflora (Circaeasteraceae, Ranunculales) Reveals Potential Mechanisms of Evolutionary Specialization.</title>
        <authorList>
            <person name="Sun Y."/>
            <person name="Deng T."/>
            <person name="Zhang A."/>
            <person name="Moore M.J."/>
            <person name="Landis J.B."/>
            <person name="Lin N."/>
            <person name="Zhang H."/>
            <person name="Zhang X."/>
            <person name="Huang J."/>
            <person name="Zhang X."/>
            <person name="Sun H."/>
            <person name="Wang H."/>
        </authorList>
    </citation>
    <scope>NUCLEOTIDE SEQUENCE [LARGE SCALE GENOMIC DNA]</scope>
    <source>
        <strain evidence="1">TB1705</strain>
        <tissue evidence="1">Leaf</tissue>
    </source>
</reference>
<keyword evidence="2" id="KW-1185">Reference proteome</keyword>
<evidence type="ECO:0000313" key="2">
    <source>
        <dbReference type="Proteomes" id="UP000541444"/>
    </source>
</evidence>